<name>M1E0I5_SOLTU</name>
<dbReference type="HOGENOM" id="CLU_1075239_0_0_1"/>
<dbReference type="Gramene" id="PGSC0003DMT400097387">
    <property type="protein sequence ID" value="PGSC0003DMT400097387"/>
    <property type="gene ID" value="PGSC0003DMG400046958"/>
</dbReference>
<accession>M1E0I5</accession>
<protein>
    <submittedName>
        <fullName evidence="2">Late blight resistance protein</fullName>
    </submittedName>
</protein>
<evidence type="ECO:0000313" key="2">
    <source>
        <dbReference type="EnsemblPlants" id="PGSC0003DMT400097387"/>
    </source>
</evidence>
<feature type="compositionally biased region" description="Basic and acidic residues" evidence="1">
    <location>
        <begin position="55"/>
        <end position="75"/>
    </location>
</feature>
<dbReference type="PaxDb" id="4113-PGSC0003DMT400097387"/>
<dbReference type="AlphaFoldDB" id="M1E0I5"/>
<dbReference type="EnsemblPlants" id="PGSC0003DMT400097387">
    <property type="protein sequence ID" value="PGSC0003DMT400097387"/>
    <property type="gene ID" value="PGSC0003DMG400046958"/>
</dbReference>
<keyword evidence="3" id="KW-1185">Reference proteome</keyword>
<proteinExistence type="predicted"/>
<evidence type="ECO:0000256" key="1">
    <source>
        <dbReference type="SAM" id="MobiDB-lite"/>
    </source>
</evidence>
<feature type="region of interest" description="Disordered" evidence="1">
    <location>
        <begin position="39"/>
        <end position="75"/>
    </location>
</feature>
<reference evidence="3" key="1">
    <citation type="journal article" date="2011" name="Nature">
        <title>Genome sequence and analysis of the tuber crop potato.</title>
        <authorList>
            <consortium name="The Potato Genome Sequencing Consortium"/>
        </authorList>
    </citation>
    <scope>NUCLEOTIDE SEQUENCE [LARGE SCALE GENOMIC DNA]</scope>
    <source>
        <strain evidence="3">cv. DM1-3 516 R44</strain>
    </source>
</reference>
<dbReference type="InParanoid" id="M1E0I5"/>
<reference evidence="2" key="2">
    <citation type="submission" date="2015-06" db="UniProtKB">
        <authorList>
            <consortium name="EnsemblPlants"/>
        </authorList>
    </citation>
    <scope>IDENTIFICATION</scope>
    <source>
        <strain evidence="2">DM1-3 516 R44</strain>
    </source>
</reference>
<dbReference type="Proteomes" id="UP000011115">
    <property type="component" value="Unassembled WGS sequence"/>
</dbReference>
<sequence length="259" mass="29060">MGAGARGVNAVGVGCANLEEAKFEALYNEEVNFLANQGSSYRSNYPREGGNQSWSRDEGWKDRDKEWRDRNPNWKDGGRIDMTSIDTLTTRVEAFESRQGETSEVMALKVEVADLRKDVDYLKATDFTSLLEGADDLDAPETLGIPPVTTRDIHNDDAVVEESDANTDEELIEIRDESIYGHFPDLEETIMRSMIHDNKMKAIKISPSKCNEAHQLTMGCSTGSMVRWMPILVTCICIIRRCRPTGISTLNVRVCELEC</sequence>
<evidence type="ECO:0000313" key="3">
    <source>
        <dbReference type="Proteomes" id="UP000011115"/>
    </source>
</evidence>
<organism evidence="2 3">
    <name type="scientific">Solanum tuberosum</name>
    <name type="common">Potato</name>
    <dbReference type="NCBI Taxonomy" id="4113"/>
    <lineage>
        <taxon>Eukaryota</taxon>
        <taxon>Viridiplantae</taxon>
        <taxon>Streptophyta</taxon>
        <taxon>Embryophyta</taxon>
        <taxon>Tracheophyta</taxon>
        <taxon>Spermatophyta</taxon>
        <taxon>Magnoliopsida</taxon>
        <taxon>eudicotyledons</taxon>
        <taxon>Gunneridae</taxon>
        <taxon>Pentapetalae</taxon>
        <taxon>asterids</taxon>
        <taxon>lamiids</taxon>
        <taxon>Solanales</taxon>
        <taxon>Solanaceae</taxon>
        <taxon>Solanoideae</taxon>
        <taxon>Solaneae</taxon>
        <taxon>Solanum</taxon>
    </lineage>
</organism>